<gene>
    <name evidence="2" type="ORF">COCNU_05G001640</name>
</gene>
<proteinExistence type="predicted"/>
<dbReference type="InterPro" id="IPR039926">
    <property type="entry name" value="Egg_app_1"/>
</dbReference>
<dbReference type="PANTHER" id="PTHR33333">
    <property type="entry name" value="ERYTHROCYTE MEMBRANE PROTEIN 1-LIKE"/>
    <property type="match status" value="1"/>
</dbReference>
<accession>A0A8K0N157</accession>
<protein>
    <recommendedName>
        <fullName evidence="4">Transmembrane protein</fullName>
    </recommendedName>
</protein>
<keyword evidence="1" id="KW-0812">Transmembrane</keyword>
<name>A0A8K0N157_COCNU</name>
<dbReference type="Proteomes" id="UP000797356">
    <property type="component" value="Chromosome 5"/>
</dbReference>
<dbReference type="EMBL" id="CM017876">
    <property type="protein sequence ID" value="KAG1341935.1"/>
    <property type="molecule type" value="Genomic_DNA"/>
</dbReference>
<dbReference type="PANTHER" id="PTHR33333:SF46">
    <property type="entry name" value="LOW QUALITY PROTEIN: GLYCINE-RICH PROTEIN DOT1"/>
    <property type="match status" value="1"/>
</dbReference>
<evidence type="ECO:0000313" key="2">
    <source>
        <dbReference type="EMBL" id="KAG1341935.1"/>
    </source>
</evidence>
<evidence type="ECO:0000256" key="1">
    <source>
        <dbReference type="SAM" id="Phobius"/>
    </source>
</evidence>
<organism evidence="2 3">
    <name type="scientific">Cocos nucifera</name>
    <name type="common">Coconut palm</name>
    <dbReference type="NCBI Taxonomy" id="13894"/>
    <lineage>
        <taxon>Eukaryota</taxon>
        <taxon>Viridiplantae</taxon>
        <taxon>Streptophyta</taxon>
        <taxon>Embryophyta</taxon>
        <taxon>Tracheophyta</taxon>
        <taxon>Spermatophyta</taxon>
        <taxon>Magnoliopsida</taxon>
        <taxon>Liliopsida</taxon>
        <taxon>Arecaceae</taxon>
        <taxon>Arecoideae</taxon>
        <taxon>Cocoseae</taxon>
        <taxon>Attaleinae</taxon>
        <taxon>Cocos</taxon>
    </lineage>
</organism>
<keyword evidence="3" id="KW-1185">Reference proteome</keyword>
<keyword evidence="1" id="KW-0472">Membrane</keyword>
<feature type="transmembrane region" description="Helical" evidence="1">
    <location>
        <begin position="79"/>
        <end position="98"/>
    </location>
</feature>
<keyword evidence="1" id="KW-1133">Transmembrane helix</keyword>
<reference evidence="2" key="1">
    <citation type="journal article" date="2017" name="Gigascience">
        <title>The genome draft of coconut (Cocos nucifera).</title>
        <authorList>
            <person name="Xiao Y."/>
            <person name="Xu P."/>
            <person name="Fan H."/>
            <person name="Baudouin L."/>
            <person name="Xia W."/>
            <person name="Bocs S."/>
            <person name="Xu J."/>
            <person name="Li Q."/>
            <person name="Guo A."/>
            <person name="Zhou L."/>
            <person name="Li J."/>
            <person name="Wu Y."/>
            <person name="Ma Z."/>
            <person name="Armero A."/>
            <person name="Issali A.E."/>
            <person name="Liu N."/>
            <person name="Peng M."/>
            <person name="Yang Y."/>
        </authorList>
    </citation>
    <scope>NUCLEOTIDE SEQUENCE</scope>
    <source>
        <tissue evidence="2">Spear leaf of Hainan Tall coconut</tissue>
    </source>
</reference>
<dbReference type="AlphaFoldDB" id="A0A8K0N157"/>
<reference evidence="2" key="2">
    <citation type="submission" date="2019-07" db="EMBL/GenBank/DDBJ databases">
        <authorList>
            <person name="Yang Y."/>
            <person name="Bocs S."/>
            <person name="Baudouin L."/>
        </authorList>
    </citation>
    <scope>NUCLEOTIDE SEQUENCE</scope>
    <source>
        <tissue evidence="2">Spear leaf of Hainan Tall coconut</tissue>
    </source>
</reference>
<evidence type="ECO:0008006" key="4">
    <source>
        <dbReference type="Google" id="ProtNLM"/>
    </source>
</evidence>
<evidence type="ECO:0000313" key="3">
    <source>
        <dbReference type="Proteomes" id="UP000797356"/>
    </source>
</evidence>
<sequence length="139" mass="15418">MKAEGRTPQVIIEMRFGTNEGGEKFSRGMKFGGRPNSSGEALCSHINYLPNLASKLERHCTKAVENFSSVQRARKMAKTAAVGAFGLLVLWGFSRFVMGGDGNDGKLMKAPGKKGQYISRDFFESDPKAYFRRLHDDGY</sequence>
<comment type="caution">
    <text evidence="2">The sequence shown here is derived from an EMBL/GenBank/DDBJ whole genome shotgun (WGS) entry which is preliminary data.</text>
</comment>